<dbReference type="PANTHER" id="PTHR38042:SF1">
    <property type="entry name" value="UROPORPHYRINOGEN-III SYNTHASE, CHLOROPLASTIC"/>
    <property type="match status" value="1"/>
</dbReference>
<evidence type="ECO:0000256" key="4">
    <source>
        <dbReference type="ARBA" id="ARBA00023239"/>
    </source>
</evidence>
<dbReference type="SUPFAM" id="SSF69618">
    <property type="entry name" value="HemD-like"/>
    <property type="match status" value="1"/>
</dbReference>
<dbReference type="EC" id="4.2.1.75" evidence="3 9"/>
<accession>A0A4R6UQI5</accession>
<dbReference type="Gene3D" id="3.40.50.10090">
    <property type="match status" value="2"/>
</dbReference>
<dbReference type="PANTHER" id="PTHR38042">
    <property type="entry name" value="UROPORPHYRINOGEN-III SYNTHASE, CHLOROPLASTIC"/>
    <property type="match status" value="1"/>
</dbReference>
<dbReference type="GO" id="GO:0006782">
    <property type="term" value="P:protoporphyrinogen IX biosynthetic process"/>
    <property type="evidence" value="ECO:0007669"/>
    <property type="project" value="UniProtKB-UniRule"/>
</dbReference>
<evidence type="ECO:0000259" key="10">
    <source>
        <dbReference type="Pfam" id="PF02602"/>
    </source>
</evidence>
<feature type="domain" description="Tetrapyrrole biosynthesis uroporphyrinogen III synthase" evidence="10">
    <location>
        <begin position="21"/>
        <end position="217"/>
    </location>
</feature>
<dbReference type="GO" id="GO:0004852">
    <property type="term" value="F:uroporphyrinogen-III synthase activity"/>
    <property type="evidence" value="ECO:0007669"/>
    <property type="project" value="UniProtKB-UniRule"/>
</dbReference>
<evidence type="ECO:0000256" key="2">
    <source>
        <dbReference type="ARBA" id="ARBA00008133"/>
    </source>
</evidence>
<sequence>MSLPMTIPPIVLTRPAGRGEDLVDALRGKGYPMQVIPLLRLSPLPLPDLRSQPAPDQLIFISPSAVEFALSAIPEHWWQAGLFAVGRGTAQALPEPVRTRAMLPMPETSEGLLELDALRAVQGQTVVIVRGQGGREHLANTLRQRGAEVRYMEVYERLGPEPEQLASLRQVLQQPAILVVTSGEALAKLCAIIAGPALKACTLIVVSERLAEMAAPYCPQVVNARGADTDSLRLALDRVLKQRQGK</sequence>
<dbReference type="AlphaFoldDB" id="A0A4R6UQI5"/>
<dbReference type="InterPro" id="IPR039793">
    <property type="entry name" value="UROS/Hem4"/>
</dbReference>
<evidence type="ECO:0000313" key="12">
    <source>
        <dbReference type="Proteomes" id="UP000295375"/>
    </source>
</evidence>
<name>A0A4R6UQI5_9GAMM</name>
<comment type="caution">
    <text evidence="11">The sequence shown here is derived from an EMBL/GenBank/DDBJ whole genome shotgun (WGS) entry which is preliminary data.</text>
</comment>
<evidence type="ECO:0000256" key="9">
    <source>
        <dbReference type="RuleBase" id="RU366031"/>
    </source>
</evidence>
<evidence type="ECO:0000256" key="3">
    <source>
        <dbReference type="ARBA" id="ARBA00013109"/>
    </source>
</evidence>
<protein>
    <recommendedName>
        <fullName evidence="7 9">Uroporphyrinogen-III synthase</fullName>
        <ecNumber evidence="3 9">4.2.1.75</ecNumber>
    </recommendedName>
</protein>
<dbReference type="RefSeq" id="WP_133589175.1">
    <property type="nucleotide sequence ID" value="NZ_CP037953.1"/>
</dbReference>
<dbReference type="Proteomes" id="UP000295375">
    <property type="component" value="Unassembled WGS sequence"/>
</dbReference>
<dbReference type="Pfam" id="PF02602">
    <property type="entry name" value="HEM4"/>
    <property type="match status" value="1"/>
</dbReference>
<dbReference type="UniPathway" id="UPA00251">
    <property type="reaction ID" value="UER00320"/>
</dbReference>
<evidence type="ECO:0000313" key="11">
    <source>
        <dbReference type="EMBL" id="TDQ49518.1"/>
    </source>
</evidence>
<evidence type="ECO:0000256" key="5">
    <source>
        <dbReference type="ARBA" id="ARBA00023244"/>
    </source>
</evidence>
<comment type="pathway">
    <text evidence="1 9">Porphyrin-containing compound metabolism; protoporphyrin-IX biosynthesis; coproporphyrinogen-III from 5-aminolevulinate: step 3/4.</text>
</comment>
<gene>
    <name evidence="11" type="ORF">EV696_104224</name>
</gene>
<evidence type="ECO:0000256" key="1">
    <source>
        <dbReference type="ARBA" id="ARBA00004772"/>
    </source>
</evidence>
<keyword evidence="4 9" id="KW-0456">Lyase</keyword>
<dbReference type="InterPro" id="IPR036108">
    <property type="entry name" value="4pyrrol_syn_uPrphyn_synt_sf"/>
</dbReference>
<keyword evidence="5 9" id="KW-0627">Porphyrin biosynthesis</keyword>
<dbReference type="OrthoDB" id="9787650at2"/>
<evidence type="ECO:0000256" key="8">
    <source>
        <dbReference type="ARBA" id="ARBA00048617"/>
    </source>
</evidence>
<dbReference type="InterPro" id="IPR003754">
    <property type="entry name" value="4pyrrol_synth_uPrphyn_synth"/>
</dbReference>
<comment type="function">
    <text evidence="6 9">Catalyzes cyclization of the linear tetrapyrrole, hydroxymethylbilane, to the macrocyclic uroporphyrinogen III.</text>
</comment>
<dbReference type="CDD" id="cd06578">
    <property type="entry name" value="HemD"/>
    <property type="match status" value="1"/>
</dbReference>
<evidence type="ECO:0000256" key="7">
    <source>
        <dbReference type="ARBA" id="ARBA00040167"/>
    </source>
</evidence>
<proteinExistence type="inferred from homology"/>
<comment type="similarity">
    <text evidence="2 9">Belongs to the uroporphyrinogen-III synthase family.</text>
</comment>
<evidence type="ECO:0000256" key="6">
    <source>
        <dbReference type="ARBA" id="ARBA00037589"/>
    </source>
</evidence>
<comment type="catalytic activity">
    <reaction evidence="8 9">
        <text>hydroxymethylbilane = uroporphyrinogen III + H2O</text>
        <dbReference type="Rhea" id="RHEA:18965"/>
        <dbReference type="ChEBI" id="CHEBI:15377"/>
        <dbReference type="ChEBI" id="CHEBI:57308"/>
        <dbReference type="ChEBI" id="CHEBI:57845"/>
        <dbReference type="EC" id="4.2.1.75"/>
    </reaction>
</comment>
<reference evidence="11 12" key="1">
    <citation type="submission" date="2019-03" db="EMBL/GenBank/DDBJ databases">
        <title>Genomic Encyclopedia of Type Strains, Phase IV (KMG-IV): sequencing the most valuable type-strain genomes for metagenomic binning, comparative biology and taxonomic classification.</title>
        <authorList>
            <person name="Goeker M."/>
        </authorList>
    </citation>
    <scope>NUCLEOTIDE SEQUENCE [LARGE SCALE GENOMIC DNA]</scope>
    <source>
        <strain evidence="11 12">DSM 103792</strain>
    </source>
</reference>
<dbReference type="GO" id="GO:0006780">
    <property type="term" value="P:uroporphyrinogen III biosynthetic process"/>
    <property type="evidence" value="ECO:0007669"/>
    <property type="project" value="UniProtKB-UniRule"/>
</dbReference>
<organism evidence="11 12">
    <name type="scientific">Permianibacter aggregans</name>
    <dbReference type="NCBI Taxonomy" id="1510150"/>
    <lineage>
        <taxon>Bacteria</taxon>
        <taxon>Pseudomonadati</taxon>
        <taxon>Pseudomonadota</taxon>
        <taxon>Gammaproteobacteria</taxon>
        <taxon>Pseudomonadales</taxon>
        <taxon>Pseudomonadaceae</taxon>
        <taxon>Permianibacter</taxon>
    </lineage>
</organism>
<dbReference type="EMBL" id="SNYM01000004">
    <property type="protein sequence ID" value="TDQ49518.1"/>
    <property type="molecule type" value="Genomic_DNA"/>
</dbReference>
<keyword evidence="12" id="KW-1185">Reference proteome</keyword>